<dbReference type="AlphaFoldDB" id="A0A9D1V4Q4"/>
<dbReference type="InterPro" id="IPR016181">
    <property type="entry name" value="Acyl_CoA_acyltransferase"/>
</dbReference>
<proteinExistence type="predicted"/>
<reference evidence="2" key="2">
    <citation type="submission" date="2021-04" db="EMBL/GenBank/DDBJ databases">
        <authorList>
            <person name="Gilroy R."/>
        </authorList>
    </citation>
    <scope>NUCLEOTIDE SEQUENCE</scope>
    <source>
        <strain evidence="2">2239</strain>
    </source>
</reference>
<evidence type="ECO:0000313" key="3">
    <source>
        <dbReference type="Proteomes" id="UP000824193"/>
    </source>
</evidence>
<dbReference type="GO" id="GO:0016747">
    <property type="term" value="F:acyltransferase activity, transferring groups other than amino-acyl groups"/>
    <property type="evidence" value="ECO:0007669"/>
    <property type="project" value="InterPro"/>
</dbReference>
<evidence type="ECO:0000259" key="1">
    <source>
        <dbReference type="PROSITE" id="PS51186"/>
    </source>
</evidence>
<dbReference type="Proteomes" id="UP000824193">
    <property type="component" value="Unassembled WGS sequence"/>
</dbReference>
<feature type="domain" description="N-acetyltransferase" evidence="1">
    <location>
        <begin position="14"/>
        <end position="161"/>
    </location>
</feature>
<dbReference type="Pfam" id="PF13508">
    <property type="entry name" value="Acetyltransf_7"/>
    <property type="match status" value="1"/>
</dbReference>
<reference evidence="2" key="1">
    <citation type="journal article" date="2021" name="PeerJ">
        <title>Extensive microbial diversity within the chicken gut microbiome revealed by metagenomics and culture.</title>
        <authorList>
            <person name="Gilroy R."/>
            <person name="Ravi A."/>
            <person name="Getino M."/>
            <person name="Pursley I."/>
            <person name="Horton D.L."/>
            <person name="Alikhan N.F."/>
            <person name="Baker D."/>
            <person name="Gharbi K."/>
            <person name="Hall N."/>
            <person name="Watson M."/>
            <person name="Adriaenssens E.M."/>
            <person name="Foster-Nyarko E."/>
            <person name="Jarju S."/>
            <person name="Secka A."/>
            <person name="Antonio M."/>
            <person name="Oren A."/>
            <person name="Chaudhuri R.R."/>
            <person name="La Ragione R."/>
            <person name="Hildebrand F."/>
            <person name="Pallen M.J."/>
        </authorList>
    </citation>
    <scope>NUCLEOTIDE SEQUENCE</scope>
    <source>
        <strain evidence="2">2239</strain>
    </source>
</reference>
<dbReference type="PROSITE" id="PS51186">
    <property type="entry name" value="GNAT"/>
    <property type="match status" value="1"/>
</dbReference>
<dbReference type="SUPFAM" id="SSF55729">
    <property type="entry name" value="Acyl-CoA N-acyltransferases (Nat)"/>
    <property type="match status" value="1"/>
</dbReference>
<accession>A0A9D1V4Q4</accession>
<name>A0A9D1V4Q4_9FIRM</name>
<dbReference type="CDD" id="cd04301">
    <property type="entry name" value="NAT_SF"/>
    <property type="match status" value="1"/>
</dbReference>
<gene>
    <name evidence="2" type="ORF">H9865_08335</name>
</gene>
<sequence length="161" mass="17896">MDQGERLERREQAVEIRLASPRDIEGWMALVRRVKDDFPGLESADGLRDHRAVTLRFVQSGAALCAARGERLVGALLFSKEAGALCFLAVDPACRRQHIGQRMVSAMLAQMDEGKDVAVTTYREGDPRGAAARAFYKRLGFVEGRLGEEFGCPVQEFVLKR</sequence>
<dbReference type="EMBL" id="DXFW01000024">
    <property type="protein sequence ID" value="HIX06090.1"/>
    <property type="molecule type" value="Genomic_DNA"/>
</dbReference>
<dbReference type="InterPro" id="IPR000182">
    <property type="entry name" value="GNAT_dom"/>
</dbReference>
<organism evidence="2 3">
    <name type="scientific">Candidatus Allofournierella pullicola</name>
    <dbReference type="NCBI Taxonomy" id="2838596"/>
    <lineage>
        <taxon>Bacteria</taxon>
        <taxon>Bacillati</taxon>
        <taxon>Bacillota</taxon>
        <taxon>Clostridia</taxon>
        <taxon>Eubacteriales</taxon>
        <taxon>Oscillospiraceae</taxon>
        <taxon>Allofournierella</taxon>
    </lineage>
</organism>
<dbReference type="Gene3D" id="3.40.630.30">
    <property type="match status" value="1"/>
</dbReference>
<comment type="caution">
    <text evidence="2">The sequence shown here is derived from an EMBL/GenBank/DDBJ whole genome shotgun (WGS) entry which is preliminary data.</text>
</comment>
<evidence type="ECO:0000313" key="2">
    <source>
        <dbReference type="EMBL" id="HIX06090.1"/>
    </source>
</evidence>
<protein>
    <submittedName>
        <fullName evidence="2">GNAT family N-acetyltransferase</fullName>
    </submittedName>
</protein>